<gene>
    <name evidence="2" type="ORF">HQ603_10855</name>
</gene>
<feature type="region of interest" description="Disordered" evidence="1">
    <location>
        <begin position="9"/>
        <end position="43"/>
    </location>
</feature>
<reference evidence="2 3" key="1">
    <citation type="submission" date="2020-06" db="EMBL/GenBank/DDBJ databases">
        <title>Taxonomy, biology and ecology of Rhodococcus bacteria occurring in California pistachio and other woody hosts as revealed by genome sequence analyses.</title>
        <authorList>
            <person name="Gai Y."/>
            <person name="Riely B."/>
        </authorList>
    </citation>
    <scope>NUCLEOTIDE SEQUENCE [LARGE SCALE GENOMIC DNA]</scope>
    <source>
        <strain evidence="2 3">BP-281</strain>
    </source>
</reference>
<dbReference type="Gene3D" id="3.30.530.20">
    <property type="match status" value="1"/>
</dbReference>
<dbReference type="EMBL" id="JABUBU010000008">
    <property type="protein sequence ID" value="MBY6367257.1"/>
    <property type="molecule type" value="Genomic_DNA"/>
</dbReference>
<protein>
    <submittedName>
        <fullName evidence="2">SRPBCC family protein</fullName>
    </submittedName>
</protein>
<evidence type="ECO:0000313" key="3">
    <source>
        <dbReference type="Proteomes" id="UP000825228"/>
    </source>
</evidence>
<dbReference type="CDD" id="cd07812">
    <property type="entry name" value="SRPBCC"/>
    <property type="match status" value="1"/>
</dbReference>
<organism evidence="2 3">
    <name type="scientific">Rhodococcoides corynebacterioides</name>
    <dbReference type="NCBI Taxonomy" id="53972"/>
    <lineage>
        <taxon>Bacteria</taxon>
        <taxon>Bacillati</taxon>
        <taxon>Actinomycetota</taxon>
        <taxon>Actinomycetes</taxon>
        <taxon>Mycobacteriales</taxon>
        <taxon>Nocardiaceae</taxon>
        <taxon>Rhodococcoides</taxon>
    </lineage>
</organism>
<dbReference type="Pfam" id="PF10604">
    <property type="entry name" value="Polyketide_cyc2"/>
    <property type="match status" value="1"/>
</dbReference>
<dbReference type="InterPro" id="IPR019587">
    <property type="entry name" value="Polyketide_cyclase/dehydratase"/>
</dbReference>
<dbReference type="SUPFAM" id="SSF55961">
    <property type="entry name" value="Bet v1-like"/>
    <property type="match status" value="1"/>
</dbReference>
<dbReference type="InterPro" id="IPR023393">
    <property type="entry name" value="START-like_dom_sf"/>
</dbReference>
<dbReference type="Proteomes" id="UP000825228">
    <property type="component" value="Unassembled WGS sequence"/>
</dbReference>
<accession>A0ABS7P4B4</accession>
<evidence type="ECO:0000313" key="2">
    <source>
        <dbReference type="EMBL" id="MBY6367257.1"/>
    </source>
</evidence>
<feature type="compositionally biased region" description="Basic and acidic residues" evidence="1">
    <location>
        <begin position="22"/>
        <end position="34"/>
    </location>
</feature>
<evidence type="ECO:0000256" key="1">
    <source>
        <dbReference type="SAM" id="MobiDB-lite"/>
    </source>
</evidence>
<proteinExistence type="predicted"/>
<sequence length="211" mass="22856">MATLSLRLVPPHRTALDSNPDPARRIGDRGRSPHEYPGAARDTVGGVRLRTVSDSIDVAASPDEVYAALADPTRMAQWSPENTGAVVADPKRGGTYVGMTFVGTNRRGGARWSTRCVVTAAEPGRRFAFAVRAIGVGRPILPTPIASWEYRFEPVDGGTRVTETWTDDRPWPDALAAAFDKVATRGSLFADFQRRNIARTLASLQRDLGAP</sequence>
<comment type="caution">
    <text evidence="2">The sequence shown here is derived from an EMBL/GenBank/DDBJ whole genome shotgun (WGS) entry which is preliminary data.</text>
</comment>
<name>A0ABS7P4B4_9NOCA</name>
<keyword evidence="3" id="KW-1185">Reference proteome</keyword>